<dbReference type="SUPFAM" id="SSF51713">
    <property type="entry name" value="tRNA-guanine transglycosylase"/>
    <property type="match status" value="1"/>
</dbReference>
<protein>
    <submittedName>
        <fullName evidence="3">Putative Queuine tRNA-ribosyltransferase-like protein</fullName>
    </submittedName>
</protein>
<dbReference type="InParanoid" id="H0EHC3"/>
<dbReference type="InterPro" id="IPR036511">
    <property type="entry name" value="TGT-like_sf"/>
</dbReference>
<keyword evidence="3" id="KW-0808">Transferase</keyword>
<dbReference type="AlphaFoldDB" id="H0EHC3"/>
<feature type="region of interest" description="Disordered" evidence="1">
    <location>
        <begin position="375"/>
        <end position="446"/>
    </location>
</feature>
<accession>H0EHC3</accession>
<proteinExistence type="predicted"/>
<evidence type="ECO:0000259" key="2">
    <source>
        <dbReference type="Pfam" id="PF01702"/>
    </source>
</evidence>
<reference evidence="3 4" key="1">
    <citation type="journal article" date="2012" name="Eukaryot. Cell">
        <title>Genome sequence of the fungus Glarea lozoyensis: the first genome sequence of a species from the Helotiaceae family.</title>
        <authorList>
            <person name="Youssar L."/>
            <person name="Gruening B.A."/>
            <person name="Erxleben A."/>
            <person name="Guenther S."/>
            <person name="Huettel W."/>
        </authorList>
    </citation>
    <scope>NUCLEOTIDE SEQUENCE [LARGE SCALE GENOMIC DNA]</scope>
    <source>
        <strain evidence="4">ATCC 74030 / MF5533</strain>
    </source>
</reference>
<comment type="caution">
    <text evidence="3">The sequence shown here is derived from an EMBL/GenBank/DDBJ whole genome shotgun (WGS) entry which is preliminary data.</text>
</comment>
<dbReference type="Pfam" id="PF01702">
    <property type="entry name" value="TGT"/>
    <property type="match status" value="1"/>
</dbReference>
<sequence length="446" mass="47756">MAPNTESHGQQPGNMSFETLKSNIQHTTTARLGKLGISGRKDIETPNFFSIGSRGVVPHLTPDVISAHAQFSGIHMALEDFIERATTGTPPVMNVPGDSPLHTFTALPSHFTTLLAPRRTPAVSAPTGNSNTAISIFTSTGFQVLPNKAYTTYITKLSPDLAVGLADVPYGTVPGTKRIAKMGDRTETWLTELLAAKPERTAIFAPILPIDSNAQSEYLNHLDDIADRIHGLAFYDPNTLPDIPATTALTRLPRLSLSEPRSPSQILRQIALGMDIFTIPFINSATDAGIALDFSFPSPKTKSESTAPLPLGTDMAYIQHLLSAKEMLGWALLQIHNHAMLSAFFSAIRTSIAAGTFEEDSDVFARVWESEMPEKTGQGPRVRGYHYKSEGPGEGKKNKAAWGNLGVGVDGGEKDADGKVLEGGLVPTEGAGELEGKGFAEKAEGL</sequence>
<dbReference type="Proteomes" id="UP000005446">
    <property type="component" value="Unassembled WGS sequence"/>
</dbReference>
<dbReference type="InterPro" id="IPR050852">
    <property type="entry name" value="Queuine_tRNA-ribosyltrfase"/>
</dbReference>
<dbReference type="OrthoDB" id="27601at2759"/>
<evidence type="ECO:0000313" key="4">
    <source>
        <dbReference type="Proteomes" id="UP000005446"/>
    </source>
</evidence>
<keyword evidence="4" id="KW-1185">Reference proteome</keyword>
<dbReference type="HOGENOM" id="CLU_037350_1_0_1"/>
<feature type="domain" description="tRNA-guanine(15) transglycosylase-like" evidence="2">
    <location>
        <begin position="29"/>
        <end position="368"/>
    </location>
</feature>
<organism evidence="3 4">
    <name type="scientific">Glarea lozoyensis (strain ATCC 74030 / MF5533)</name>
    <dbReference type="NCBI Taxonomy" id="1104152"/>
    <lineage>
        <taxon>Eukaryota</taxon>
        <taxon>Fungi</taxon>
        <taxon>Dikarya</taxon>
        <taxon>Ascomycota</taxon>
        <taxon>Pezizomycotina</taxon>
        <taxon>Leotiomycetes</taxon>
        <taxon>Helotiales</taxon>
        <taxon>Helotiaceae</taxon>
        <taxon>Glarea</taxon>
    </lineage>
</organism>
<evidence type="ECO:0000256" key="1">
    <source>
        <dbReference type="SAM" id="MobiDB-lite"/>
    </source>
</evidence>
<feature type="compositionally biased region" description="Basic and acidic residues" evidence="1">
    <location>
        <begin position="411"/>
        <end position="420"/>
    </location>
</feature>
<dbReference type="GO" id="GO:0006400">
    <property type="term" value="P:tRNA modification"/>
    <property type="evidence" value="ECO:0007669"/>
    <property type="project" value="InterPro"/>
</dbReference>
<dbReference type="InterPro" id="IPR002616">
    <property type="entry name" value="tRNA_ribo_trans-like"/>
</dbReference>
<feature type="compositionally biased region" description="Basic and acidic residues" evidence="1">
    <location>
        <begin position="387"/>
        <end position="397"/>
    </location>
</feature>
<dbReference type="PANTHER" id="PTHR46064:SF1">
    <property type="entry name" value="QUEUINE TRNA-RIBOSYLTRANSFERASE ACCESSORY SUBUNIT 2"/>
    <property type="match status" value="1"/>
</dbReference>
<gene>
    <name evidence="3" type="ORF">M7I_1901</name>
</gene>
<dbReference type="PANTHER" id="PTHR46064">
    <property type="entry name" value="QUEUINE TRNA-RIBOSYLTRANSFERASE ACCESSORY SUBUNIT 2"/>
    <property type="match status" value="1"/>
</dbReference>
<dbReference type="Gene3D" id="3.20.20.105">
    <property type="entry name" value="Queuine tRNA-ribosyltransferase-like"/>
    <property type="match status" value="1"/>
</dbReference>
<dbReference type="GO" id="GO:0016740">
    <property type="term" value="F:transferase activity"/>
    <property type="evidence" value="ECO:0007669"/>
    <property type="project" value="UniProtKB-KW"/>
</dbReference>
<evidence type="ECO:0000313" key="3">
    <source>
        <dbReference type="EMBL" id="EHL01952.1"/>
    </source>
</evidence>
<name>H0EHC3_GLAL7</name>
<dbReference type="EMBL" id="AGUE01000040">
    <property type="protein sequence ID" value="EHL01952.1"/>
    <property type="molecule type" value="Genomic_DNA"/>
</dbReference>
<feature type="compositionally biased region" description="Basic and acidic residues" evidence="1">
    <location>
        <begin position="434"/>
        <end position="446"/>
    </location>
</feature>